<dbReference type="PROSITE" id="PS51279">
    <property type="entry name" value="BCNT_C"/>
    <property type="match status" value="1"/>
</dbReference>
<name>A0ABY7EVJ0_MYAAR</name>
<gene>
    <name evidence="5" type="ORF">MAR_027304</name>
</gene>
<dbReference type="Proteomes" id="UP001164746">
    <property type="component" value="Chromosome 8"/>
</dbReference>
<feature type="compositionally biased region" description="Basic and acidic residues" evidence="3">
    <location>
        <begin position="150"/>
        <end position="161"/>
    </location>
</feature>
<feature type="compositionally biased region" description="Basic residues" evidence="3">
    <location>
        <begin position="49"/>
        <end position="69"/>
    </location>
</feature>
<feature type="compositionally biased region" description="Polar residues" evidence="3">
    <location>
        <begin position="162"/>
        <end position="178"/>
    </location>
</feature>
<feature type="compositionally biased region" description="Acidic residues" evidence="3">
    <location>
        <begin position="1"/>
        <end position="36"/>
    </location>
</feature>
<sequence length="278" mass="30236">MSDEEDFPDSTDDEDYVPSDGEAVSEEEHSGDEENLDALKEDGVTLTSGRRRKTSKKKAALSGVRKRKGGIQLEGETEAKKVEQEKKKSDDLWASFMSDVGKRPEKKTAPAPSGSLASTLTKATTKSTITVTKVYDFAGEAVKVTKELDVNSKEGQAELKKQQSATLDTSTGVSSTSKPGVASLASTSSLLSGGVKRPGAGGLGGVLAKINKKPKMGTLEKSKLDWEDFKQKEGIEEELAIHNRGKQSYIERMKFLQRSDQRQFEIEKSLRLGSTSKR</sequence>
<dbReference type="PANTHER" id="PTHR48407:SF1">
    <property type="entry name" value="CRANIOFACIAL DEVELOPMENT PROTEIN 1"/>
    <property type="match status" value="1"/>
</dbReference>
<reference evidence="5" key="1">
    <citation type="submission" date="2022-11" db="EMBL/GenBank/DDBJ databases">
        <title>Centuries of genome instability and evolution in soft-shell clam transmissible cancer (bioRxiv).</title>
        <authorList>
            <person name="Hart S.F.M."/>
            <person name="Yonemitsu M.A."/>
            <person name="Giersch R.M."/>
            <person name="Beal B.F."/>
            <person name="Arriagada G."/>
            <person name="Davis B.W."/>
            <person name="Ostrander E.A."/>
            <person name="Goff S.P."/>
            <person name="Metzger M.J."/>
        </authorList>
    </citation>
    <scope>NUCLEOTIDE SEQUENCE</scope>
    <source>
        <strain evidence="5">MELC-2E11</strain>
        <tissue evidence="5">Siphon/mantle</tissue>
    </source>
</reference>
<keyword evidence="6" id="KW-1185">Reference proteome</keyword>
<evidence type="ECO:0000256" key="2">
    <source>
        <dbReference type="ARBA" id="ARBA00030244"/>
    </source>
</evidence>
<feature type="compositionally biased region" description="Basic and acidic residues" evidence="3">
    <location>
        <begin position="77"/>
        <end position="91"/>
    </location>
</feature>
<dbReference type="EMBL" id="CP111019">
    <property type="protein sequence ID" value="WAR13124.1"/>
    <property type="molecule type" value="Genomic_DNA"/>
</dbReference>
<accession>A0ABY7EVJ0</accession>
<proteinExistence type="predicted"/>
<dbReference type="PANTHER" id="PTHR48407">
    <property type="entry name" value="CRANIOFACIAL DEVELOPMENT PROTEIN 1"/>
    <property type="match status" value="1"/>
</dbReference>
<protein>
    <recommendedName>
        <fullName evidence="1">Craniofacial development protein 1</fullName>
    </recommendedName>
    <alternativeName>
        <fullName evidence="2">Bucentaur</fullName>
    </alternativeName>
</protein>
<feature type="region of interest" description="Disordered" evidence="3">
    <location>
        <begin position="1"/>
        <end position="122"/>
    </location>
</feature>
<evidence type="ECO:0000313" key="5">
    <source>
        <dbReference type="EMBL" id="WAR13124.1"/>
    </source>
</evidence>
<dbReference type="InterPro" id="IPR027124">
    <property type="entry name" value="Swc5/CFDP1/2"/>
</dbReference>
<dbReference type="Pfam" id="PF07572">
    <property type="entry name" value="BCNT"/>
    <property type="match status" value="1"/>
</dbReference>
<evidence type="ECO:0000256" key="3">
    <source>
        <dbReference type="SAM" id="MobiDB-lite"/>
    </source>
</evidence>
<evidence type="ECO:0000313" key="6">
    <source>
        <dbReference type="Proteomes" id="UP001164746"/>
    </source>
</evidence>
<feature type="domain" description="BCNT-C" evidence="4">
    <location>
        <begin position="197"/>
        <end position="277"/>
    </location>
</feature>
<evidence type="ECO:0000256" key="1">
    <source>
        <dbReference type="ARBA" id="ARBA00019033"/>
    </source>
</evidence>
<feature type="region of interest" description="Disordered" evidence="3">
    <location>
        <begin position="150"/>
        <end position="181"/>
    </location>
</feature>
<dbReference type="InterPro" id="IPR011421">
    <property type="entry name" value="BCNT-C"/>
</dbReference>
<organism evidence="5 6">
    <name type="scientific">Mya arenaria</name>
    <name type="common">Soft-shell clam</name>
    <dbReference type="NCBI Taxonomy" id="6604"/>
    <lineage>
        <taxon>Eukaryota</taxon>
        <taxon>Metazoa</taxon>
        <taxon>Spiralia</taxon>
        <taxon>Lophotrochozoa</taxon>
        <taxon>Mollusca</taxon>
        <taxon>Bivalvia</taxon>
        <taxon>Autobranchia</taxon>
        <taxon>Heteroconchia</taxon>
        <taxon>Euheterodonta</taxon>
        <taxon>Imparidentia</taxon>
        <taxon>Neoheterodontei</taxon>
        <taxon>Myida</taxon>
        <taxon>Myoidea</taxon>
        <taxon>Myidae</taxon>
        <taxon>Mya</taxon>
    </lineage>
</organism>
<evidence type="ECO:0000259" key="4">
    <source>
        <dbReference type="PROSITE" id="PS51279"/>
    </source>
</evidence>